<dbReference type="AlphaFoldDB" id="A0A517W431"/>
<dbReference type="RefSeq" id="WP_144990003.1">
    <property type="nucleotide sequence ID" value="NZ_CP037920.1"/>
</dbReference>
<name>A0A517W431_9PLAN</name>
<sequence length="158" mass="17727">MKYSGMILLAITATLISGHRNFAESQVPCCDQTKGVCGNTNYCSQGCKTCRMHVETLKIKKHCYYIECKDICIPPVRFPWQKCCDLKCGKIKTVRVLKKHNYTCEKCGYKWTVECNCDSCSSGNCVTAVQKPHQKSVQKPTQSAKARPPLAPATLIRK</sequence>
<protein>
    <submittedName>
        <fullName evidence="2">Uncharacterized protein</fullName>
    </submittedName>
</protein>
<proteinExistence type="predicted"/>
<reference evidence="2 3" key="1">
    <citation type="submission" date="2019-03" db="EMBL/GenBank/DDBJ databases">
        <title>Deep-cultivation of Planctomycetes and their phenomic and genomic characterization uncovers novel biology.</title>
        <authorList>
            <person name="Wiegand S."/>
            <person name="Jogler M."/>
            <person name="Boedeker C."/>
            <person name="Pinto D."/>
            <person name="Vollmers J."/>
            <person name="Rivas-Marin E."/>
            <person name="Kohn T."/>
            <person name="Peeters S.H."/>
            <person name="Heuer A."/>
            <person name="Rast P."/>
            <person name="Oberbeckmann S."/>
            <person name="Bunk B."/>
            <person name="Jeske O."/>
            <person name="Meyerdierks A."/>
            <person name="Storesund J.E."/>
            <person name="Kallscheuer N."/>
            <person name="Luecker S."/>
            <person name="Lage O.M."/>
            <person name="Pohl T."/>
            <person name="Merkel B.J."/>
            <person name="Hornburger P."/>
            <person name="Mueller R.-W."/>
            <person name="Bruemmer F."/>
            <person name="Labrenz M."/>
            <person name="Spormann A.M."/>
            <person name="Op den Camp H."/>
            <person name="Overmann J."/>
            <person name="Amann R."/>
            <person name="Jetten M.S.M."/>
            <person name="Mascher T."/>
            <person name="Medema M.H."/>
            <person name="Devos D.P."/>
            <person name="Kaster A.-K."/>
            <person name="Ovreas L."/>
            <person name="Rohde M."/>
            <person name="Galperin M.Y."/>
            <person name="Jogler C."/>
        </authorList>
    </citation>
    <scope>NUCLEOTIDE SEQUENCE [LARGE SCALE GENOMIC DNA]</scope>
    <source>
        <strain evidence="2 3">V144</strain>
    </source>
</reference>
<feature type="region of interest" description="Disordered" evidence="1">
    <location>
        <begin position="136"/>
        <end position="158"/>
    </location>
</feature>
<accession>A0A517W431</accession>
<evidence type="ECO:0000256" key="1">
    <source>
        <dbReference type="SAM" id="MobiDB-lite"/>
    </source>
</evidence>
<dbReference type="Proteomes" id="UP000318704">
    <property type="component" value="Chromosome"/>
</dbReference>
<evidence type="ECO:0000313" key="2">
    <source>
        <dbReference type="EMBL" id="QDU00015.1"/>
    </source>
</evidence>
<organism evidence="2 3">
    <name type="scientific">Gimesia aquarii</name>
    <dbReference type="NCBI Taxonomy" id="2527964"/>
    <lineage>
        <taxon>Bacteria</taxon>
        <taxon>Pseudomonadati</taxon>
        <taxon>Planctomycetota</taxon>
        <taxon>Planctomycetia</taxon>
        <taxon>Planctomycetales</taxon>
        <taxon>Planctomycetaceae</taxon>
        <taxon>Gimesia</taxon>
    </lineage>
</organism>
<dbReference type="EMBL" id="CP037920">
    <property type="protein sequence ID" value="QDU00015.1"/>
    <property type="molecule type" value="Genomic_DNA"/>
</dbReference>
<dbReference type="KEGG" id="gaw:V144x_55280"/>
<evidence type="ECO:0000313" key="3">
    <source>
        <dbReference type="Proteomes" id="UP000318704"/>
    </source>
</evidence>
<gene>
    <name evidence="2" type="ORF">V144x_55280</name>
</gene>